<dbReference type="AlphaFoldDB" id="A0A7K1LHT4"/>
<reference evidence="3 4" key="1">
    <citation type="submission" date="2019-12" db="EMBL/GenBank/DDBJ databases">
        <authorList>
            <person name="Li J."/>
            <person name="Shi Y."/>
            <person name="Xu G."/>
            <person name="Xiao D."/>
            <person name="Ran X."/>
        </authorList>
    </citation>
    <scope>NUCLEOTIDE SEQUENCE [LARGE SCALE GENOMIC DNA]</scope>
    <source>
        <strain evidence="3 4">JCM 15915</strain>
    </source>
</reference>
<dbReference type="Pfam" id="PF07859">
    <property type="entry name" value="Abhydrolase_3"/>
    <property type="match status" value="1"/>
</dbReference>
<evidence type="ECO:0000313" key="4">
    <source>
        <dbReference type="Proteomes" id="UP000462152"/>
    </source>
</evidence>
<dbReference type="Proteomes" id="UP000462152">
    <property type="component" value="Unassembled WGS sequence"/>
</dbReference>
<dbReference type="InterPro" id="IPR050300">
    <property type="entry name" value="GDXG_lipolytic_enzyme"/>
</dbReference>
<dbReference type="InterPro" id="IPR013094">
    <property type="entry name" value="AB_hydrolase_3"/>
</dbReference>
<name>A0A7K1LHT4_9MICC</name>
<dbReference type="EMBL" id="WOGT01000002">
    <property type="protein sequence ID" value="MUN54512.1"/>
    <property type="molecule type" value="Genomic_DNA"/>
</dbReference>
<dbReference type="InterPro" id="IPR029058">
    <property type="entry name" value="AB_hydrolase_fold"/>
</dbReference>
<organism evidence="3 4">
    <name type="scientific">Rothia koreensis</name>
    <dbReference type="NCBI Taxonomy" id="592378"/>
    <lineage>
        <taxon>Bacteria</taxon>
        <taxon>Bacillati</taxon>
        <taxon>Actinomycetota</taxon>
        <taxon>Actinomycetes</taxon>
        <taxon>Micrococcales</taxon>
        <taxon>Micrococcaceae</taxon>
        <taxon>Rothia</taxon>
    </lineage>
</organism>
<gene>
    <name evidence="3" type="ORF">GMA10_04675</name>
</gene>
<dbReference type="OrthoDB" id="9803828at2"/>
<evidence type="ECO:0000313" key="3">
    <source>
        <dbReference type="EMBL" id="MUN54512.1"/>
    </source>
</evidence>
<protein>
    <submittedName>
        <fullName evidence="3">Alpha/beta hydrolase fold domain-containing protein</fullName>
    </submittedName>
</protein>
<feature type="domain" description="Alpha/beta hydrolase fold-3" evidence="2">
    <location>
        <begin position="78"/>
        <end position="283"/>
    </location>
</feature>
<keyword evidence="1 3" id="KW-0378">Hydrolase</keyword>
<dbReference type="PANTHER" id="PTHR48081">
    <property type="entry name" value="AB HYDROLASE SUPERFAMILY PROTEIN C4A8.06C"/>
    <property type="match status" value="1"/>
</dbReference>
<evidence type="ECO:0000256" key="1">
    <source>
        <dbReference type="ARBA" id="ARBA00022801"/>
    </source>
</evidence>
<dbReference type="PANTHER" id="PTHR48081:SF8">
    <property type="entry name" value="ALPHA_BETA HYDROLASE FOLD-3 DOMAIN-CONTAINING PROTEIN-RELATED"/>
    <property type="match status" value="1"/>
</dbReference>
<comment type="caution">
    <text evidence="3">The sequence shown here is derived from an EMBL/GenBank/DDBJ whole genome shotgun (WGS) entry which is preliminary data.</text>
</comment>
<accession>A0A7K1LHT4</accession>
<dbReference type="SUPFAM" id="SSF53474">
    <property type="entry name" value="alpha/beta-Hydrolases"/>
    <property type="match status" value="1"/>
</dbReference>
<dbReference type="GO" id="GO:0016787">
    <property type="term" value="F:hydrolase activity"/>
    <property type="evidence" value="ECO:0007669"/>
    <property type="project" value="UniProtKB-KW"/>
</dbReference>
<dbReference type="Gene3D" id="3.40.50.1820">
    <property type="entry name" value="alpha/beta hydrolase"/>
    <property type="match status" value="1"/>
</dbReference>
<sequence length="316" mass="34015">MIDPQLRLPGRIASLLNGGNRTEEQIRAKDPFLLKLFAAIKPRGVDVQPRAIARDDGTLLHFLVCTRKGSTATNRPGILFIHGGGYSGGSARGELFGVKALLDDVDAVIVTPDYRLSVQAPYPAALDDSYLTLTWLQGHTGDLGVRSDQLIVTGGSAGGGLTAATTLAARDRGEVAIAFQMALCPMIDDRETASSADNNAPVYDGVTNRANWRTYLGDLYDTDNVPSTAAPAREIDYAGLPPTITMVGGVDPFRDETVSYAHNLAEAGVPVAFREFPGAWHGFEGIAAWTRIAKQATAWRSARFREYIDTYFAPQS</sequence>
<proteinExistence type="predicted"/>
<evidence type="ECO:0000259" key="2">
    <source>
        <dbReference type="Pfam" id="PF07859"/>
    </source>
</evidence>
<dbReference type="RefSeq" id="WP_129315164.1">
    <property type="nucleotide sequence ID" value="NZ_NOIQ01000004.1"/>
</dbReference>
<keyword evidence="4" id="KW-1185">Reference proteome</keyword>